<dbReference type="InterPro" id="IPR022572">
    <property type="entry name" value="DNA_rep/recomb_RecO_N"/>
</dbReference>
<protein>
    <recommendedName>
        <fullName evidence="1">DNA replication/recombination mediator RecO N-terminal domain-containing protein</fullName>
    </recommendedName>
</protein>
<dbReference type="SUPFAM" id="SSF50249">
    <property type="entry name" value="Nucleic acid-binding proteins"/>
    <property type="match status" value="1"/>
</dbReference>
<dbReference type="HOGENOM" id="CLU_1509916_0_0_9"/>
<evidence type="ECO:0000313" key="3">
    <source>
        <dbReference type="Proteomes" id="UP000011765"/>
    </source>
</evidence>
<accession>M1E9D4</accession>
<feature type="domain" description="DNA replication/recombination mediator RecO N-terminal" evidence="1">
    <location>
        <begin position="3"/>
        <end position="74"/>
    </location>
</feature>
<proteinExistence type="predicted"/>
<dbReference type="InterPro" id="IPR012340">
    <property type="entry name" value="NA-bd_OB-fold"/>
</dbReference>
<gene>
    <name evidence="2" type="ORF">Thena_1497</name>
</gene>
<dbReference type="EMBL" id="CP002690">
    <property type="protein sequence ID" value="AEE15109.1"/>
    <property type="molecule type" value="Genomic_DNA"/>
</dbReference>
<name>M1E9D4_9BACT</name>
<dbReference type="Gene3D" id="2.40.50.140">
    <property type="entry name" value="Nucleic acid-binding proteins"/>
    <property type="match status" value="1"/>
</dbReference>
<dbReference type="eggNOG" id="COG1381">
    <property type="taxonomic scope" value="Bacteria"/>
</dbReference>
<dbReference type="AlphaFoldDB" id="M1E9D4"/>
<dbReference type="RefSeq" id="WP_013756830.1">
    <property type="nucleotide sequence ID" value="NC_015499.1"/>
</dbReference>
<dbReference type="Pfam" id="PF11967">
    <property type="entry name" value="RecO_N"/>
    <property type="match status" value="1"/>
</dbReference>
<evidence type="ECO:0000259" key="1">
    <source>
        <dbReference type="Pfam" id="PF11967"/>
    </source>
</evidence>
<evidence type="ECO:0000313" key="2">
    <source>
        <dbReference type="EMBL" id="AEE15109.1"/>
    </source>
</evidence>
<sequence length="178" mass="21048">MTNQVIFLKSYPIKENSFIVKILTDSEGSLPALLRGSKKNILRKLIFPGTLMDVELVKTKGEIMILNEYRIIRSPNISSFRQSILLSSYLDIIDKIARGHFESVQRVYTNIFFEDETQFKDLDWFIRCLKEEFYYAGFMDKLTYEKDVGDFKTIKRQIIEILGYLPKSIRLIEKEFYE</sequence>
<dbReference type="OrthoDB" id="9797083at2"/>
<dbReference type="KEGG" id="tnr:Thena_1497"/>
<keyword evidence="3" id="KW-1185">Reference proteome</keyword>
<dbReference type="STRING" id="747365.Thena_1497"/>
<reference evidence="2 3" key="1">
    <citation type="submission" date="2011-04" db="EMBL/GenBank/DDBJ databases">
        <title>The complete genome of Thermodesulfobium narugense DSM 14796.</title>
        <authorList>
            <consortium name="US DOE Joint Genome Institute (JGI-PGF)"/>
            <person name="Lucas S."/>
            <person name="Han J."/>
            <person name="Lapidus A."/>
            <person name="Bruce D."/>
            <person name="Goodwin L."/>
            <person name="Pitluck S."/>
            <person name="Peters L."/>
            <person name="Kyrpides N."/>
            <person name="Mavromatis K."/>
            <person name="Pagani I."/>
            <person name="Ivanova N."/>
            <person name="Ovchinnikova G."/>
            <person name="Zhang X."/>
            <person name="Saunders L."/>
            <person name="Detter J.C."/>
            <person name="Tapia R."/>
            <person name="Han C."/>
            <person name="Land M."/>
            <person name="Hauser L."/>
            <person name="Markowitz V."/>
            <person name="Cheng J.-F."/>
            <person name="Hugenholtz P."/>
            <person name="Woyke T."/>
            <person name="Wu D."/>
            <person name="Spring S."/>
            <person name="Schroeder M."/>
            <person name="Brambilla E."/>
            <person name="Klenk H.-P."/>
            <person name="Eisen J.A."/>
        </authorList>
    </citation>
    <scope>NUCLEOTIDE SEQUENCE [LARGE SCALE GENOMIC DNA]</scope>
    <source>
        <strain evidence="2 3">DSM 14796</strain>
    </source>
</reference>
<dbReference type="Proteomes" id="UP000011765">
    <property type="component" value="Chromosome"/>
</dbReference>
<organism evidence="2 3">
    <name type="scientific">Thermodesulfobium narugense DSM 14796</name>
    <dbReference type="NCBI Taxonomy" id="747365"/>
    <lineage>
        <taxon>Bacteria</taxon>
        <taxon>Pseudomonadati</taxon>
        <taxon>Thermodesulfobiota</taxon>
        <taxon>Thermodesulfobiia</taxon>
        <taxon>Thermodesulfobiales</taxon>
        <taxon>Thermodesulfobiaceae</taxon>
        <taxon>Thermodesulfobium</taxon>
    </lineage>
</organism>